<gene>
    <name evidence="1" type="ORF">NEOLEDRAFT_1177833</name>
</gene>
<evidence type="ECO:0000313" key="2">
    <source>
        <dbReference type="Proteomes" id="UP000076761"/>
    </source>
</evidence>
<keyword evidence="2" id="KW-1185">Reference proteome</keyword>
<dbReference type="SUPFAM" id="SSF52047">
    <property type="entry name" value="RNI-like"/>
    <property type="match status" value="1"/>
</dbReference>
<dbReference type="Gene3D" id="3.80.10.10">
    <property type="entry name" value="Ribonuclease Inhibitor"/>
    <property type="match status" value="1"/>
</dbReference>
<dbReference type="STRING" id="1314782.A0A165T1T7"/>
<evidence type="ECO:0000313" key="1">
    <source>
        <dbReference type="EMBL" id="KZT26008.1"/>
    </source>
</evidence>
<accession>A0A165T1T7</accession>
<proteinExistence type="predicted"/>
<evidence type="ECO:0008006" key="3">
    <source>
        <dbReference type="Google" id="ProtNLM"/>
    </source>
</evidence>
<dbReference type="AlphaFoldDB" id="A0A165T1T7"/>
<dbReference type="EMBL" id="KV425568">
    <property type="protein sequence ID" value="KZT26008.1"/>
    <property type="molecule type" value="Genomic_DNA"/>
</dbReference>
<name>A0A165T1T7_9AGAM</name>
<dbReference type="InterPro" id="IPR032675">
    <property type="entry name" value="LRR_dom_sf"/>
</dbReference>
<organism evidence="1 2">
    <name type="scientific">Neolentinus lepideus HHB14362 ss-1</name>
    <dbReference type="NCBI Taxonomy" id="1314782"/>
    <lineage>
        <taxon>Eukaryota</taxon>
        <taxon>Fungi</taxon>
        <taxon>Dikarya</taxon>
        <taxon>Basidiomycota</taxon>
        <taxon>Agaricomycotina</taxon>
        <taxon>Agaricomycetes</taxon>
        <taxon>Gloeophyllales</taxon>
        <taxon>Gloeophyllaceae</taxon>
        <taxon>Neolentinus</taxon>
    </lineage>
</organism>
<dbReference type="InParanoid" id="A0A165T1T7"/>
<dbReference type="Proteomes" id="UP000076761">
    <property type="component" value="Unassembled WGS sequence"/>
</dbReference>
<sequence>MHRCIALPEIQAHIFCYLASDPRGRGRSSLAACARTSKPFAESALDILWSELPSLEPLVRSMPWDLWKKDYSGRVTFVRQLTKKDMNRCLHYAYRVRSLRIERHHDLVDETVYKALLEHTPPALLFPNLLSLVWTDRDPVYLPLFISTCLRTAHISFGVYNTTYSALFSVQHMMRVSPHLEDVAFPGPSARQISTSPEFLPVITSLRDVREFTCFVNSVSGECLRGLASWPKLRKLTLVWPAESERSSTWPDLSYDQSPVDILGTPFESLTHLDLTMNGTIPPAVLAQYPLLVNLKSVRVHLPDDSEASLIEDWLSDVSRHCSPHLLNAVSVHPAYRSQQPLSPLEPRHIFDCSVLRSLIPFANLRTLDITLRCAVLLDNAILQELAASWPHLQQLNIGVQSGSTEEPQVTSSGLLALLNLCPDLDYLGLVFDARTLHHGTHGRPGAGVCNDKITTIHVGNSLIRDPFDVAEFMSDILPSVREIKTVYQISLAWSSAAQSQNKLWKDVERLVPCLAKVRGQERNFRETVRK</sequence>
<protein>
    <recommendedName>
        <fullName evidence="3">F-box domain-containing protein</fullName>
    </recommendedName>
</protein>
<reference evidence="1 2" key="1">
    <citation type="journal article" date="2016" name="Mol. Biol. Evol.">
        <title>Comparative Genomics of Early-Diverging Mushroom-Forming Fungi Provides Insights into the Origins of Lignocellulose Decay Capabilities.</title>
        <authorList>
            <person name="Nagy L.G."/>
            <person name="Riley R."/>
            <person name="Tritt A."/>
            <person name="Adam C."/>
            <person name="Daum C."/>
            <person name="Floudas D."/>
            <person name="Sun H."/>
            <person name="Yadav J.S."/>
            <person name="Pangilinan J."/>
            <person name="Larsson K.H."/>
            <person name="Matsuura K."/>
            <person name="Barry K."/>
            <person name="Labutti K."/>
            <person name="Kuo R."/>
            <person name="Ohm R.A."/>
            <person name="Bhattacharya S.S."/>
            <person name="Shirouzu T."/>
            <person name="Yoshinaga Y."/>
            <person name="Martin F.M."/>
            <person name="Grigoriev I.V."/>
            <person name="Hibbett D.S."/>
        </authorList>
    </citation>
    <scope>NUCLEOTIDE SEQUENCE [LARGE SCALE GENOMIC DNA]</scope>
    <source>
        <strain evidence="1 2">HHB14362 ss-1</strain>
    </source>
</reference>
<dbReference type="OrthoDB" id="3543113at2759"/>